<name>A0A941HSN0_9CLOT</name>
<dbReference type="EMBL" id="JAGSCS010000032">
    <property type="protein sequence ID" value="MBR0577407.1"/>
    <property type="molecule type" value="Genomic_DNA"/>
</dbReference>
<dbReference type="PANTHER" id="PTHR32305:SF15">
    <property type="entry name" value="PROTEIN RHSA-RELATED"/>
    <property type="match status" value="1"/>
</dbReference>
<keyword evidence="2" id="KW-0812">Transmembrane</keyword>
<evidence type="ECO:0000256" key="2">
    <source>
        <dbReference type="SAM" id="Phobius"/>
    </source>
</evidence>
<protein>
    <submittedName>
        <fullName evidence="4">RHS repeat-associated core domain-containing protein</fullName>
    </submittedName>
</protein>
<keyword evidence="2" id="KW-0472">Membrane</keyword>
<dbReference type="Pfam" id="PF25023">
    <property type="entry name" value="TEN_YD-shell"/>
    <property type="match status" value="1"/>
</dbReference>
<reference evidence="4" key="1">
    <citation type="submission" date="2021-04" db="EMBL/GenBank/DDBJ databases">
        <title>Proteiniclasticum sedimins sp. nov., an obligate anaerobic bacterium isolated from anaerobic sludge.</title>
        <authorList>
            <person name="Liu J."/>
        </authorList>
    </citation>
    <scope>NUCLEOTIDE SEQUENCE</scope>
    <source>
        <strain evidence="4">BAD-10</strain>
    </source>
</reference>
<keyword evidence="2" id="KW-1133">Transmembrane helix</keyword>
<dbReference type="Gene3D" id="2.180.10.10">
    <property type="entry name" value="RHS repeat-associated core"/>
    <property type="match status" value="1"/>
</dbReference>
<feature type="domain" description="Teneurin-like YD-shell" evidence="3">
    <location>
        <begin position="2"/>
        <end position="114"/>
    </location>
</feature>
<dbReference type="Proteomes" id="UP000675379">
    <property type="component" value="Unassembled WGS sequence"/>
</dbReference>
<organism evidence="4 5">
    <name type="scientific">Proteiniclasticum sediminis</name>
    <dbReference type="NCBI Taxonomy" id="2804028"/>
    <lineage>
        <taxon>Bacteria</taxon>
        <taxon>Bacillati</taxon>
        <taxon>Bacillota</taxon>
        <taxon>Clostridia</taxon>
        <taxon>Eubacteriales</taxon>
        <taxon>Clostridiaceae</taxon>
        <taxon>Proteiniclasticum</taxon>
    </lineage>
</organism>
<evidence type="ECO:0000259" key="3">
    <source>
        <dbReference type="Pfam" id="PF25023"/>
    </source>
</evidence>
<keyword evidence="5" id="KW-1185">Reference proteome</keyword>
<gene>
    <name evidence="4" type="ORF">KCG48_13920</name>
</gene>
<proteinExistence type="predicted"/>
<dbReference type="InterPro" id="IPR022385">
    <property type="entry name" value="Rhs_assc_core"/>
</dbReference>
<feature type="transmembrane region" description="Helical" evidence="2">
    <location>
        <begin position="144"/>
        <end position="166"/>
    </location>
</feature>
<dbReference type="RefSeq" id="WP_211802803.1">
    <property type="nucleotide sequence ID" value="NZ_JAGSCS010000032.1"/>
</dbReference>
<evidence type="ECO:0000256" key="1">
    <source>
        <dbReference type="ARBA" id="ARBA00022737"/>
    </source>
</evidence>
<dbReference type="PANTHER" id="PTHR32305">
    <property type="match status" value="1"/>
</dbReference>
<keyword evidence="1" id="KW-0677">Repeat</keyword>
<sequence>WNEETYFYVHNLQGDVIGLLDRTGALVVRYTYDTWGKPLTVEGTLAETLGQKNPYRYRGYTYDKETGLYYLGSRYYNPEIGRFINADGTDIMLEHLDDSILVTNLYAYCLNNPVRYNDPYGEFATEAGVLTYVSYTASAGSLNFWNPVGWVLLGAAVVGVCSLVGVKIYNSQKIKQTAALSSTLLLMNFASTAATPPPPNKGGKGTQTSSKTLYNKSGKNGFRIDVENPGNRAGQIHLQKGGVKYYYNVAEKSFRIGSSNGQLASKAIQQLLQNPDVIKAIGKGLTILGY</sequence>
<dbReference type="NCBIfam" id="TIGR03696">
    <property type="entry name" value="Rhs_assc_core"/>
    <property type="match status" value="1"/>
</dbReference>
<evidence type="ECO:0000313" key="5">
    <source>
        <dbReference type="Proteomes" id="UP000675379"/>
    </source>
</evidence>
<dbReference type="InterPro" id="IPR056823">
    <property type="entry name" value="TEN-like_YD-shell"/>
</dbReference>
<dbReference type="InterPro" id="IPR050708">
    <property type="entry name" value="T6SS_VgrG/RHS"/>
</dbReference>
<feature type="non-terminal residue" evidence="4">
    <location>
        <position position="1"/>
    </location>
</feature>
<dbReference type="AlphaFoldDB" id="A0A941HSN0"/>
<evidence type="ECO:0000313" key="4">
    <source>
        <dbReference type="EMBL" id="MBR0577407.1"/>
    </source>
</evidence>
<accession>A0A941HSN0</accession>
<comment type="caution">
    <text evidence="4">The sequence shown here is derived from an EMBL/GenBank/DDBJ whole genome shotgun (WGS) entry which is preliminary data.</text>
</comment>